<organism evidence="1 2">
    <name type="scientific">Pristionchus entomophagus</name>
    <dbReference type="NCBI Taxonomy" id="358040"/>
    <lineage>
        <taxon>Eukaryota</taxon>
        <taxon>Metazoa</taxon>
        <taxon>Ecdysozoa</taxon>
        <taxon>Nematoda</taxon>
        <taxon>Chromadorea</taxon>
        <taxon>Rhabditida</taxon>
        <taxon>Rhabditina</taxon>
        <taxon>Diplogasteromorpha</taxon>
        <taxon>Diplogasteroidea</taxon>
        <taxon>Neodiplogasteridae</taxon>
        <taxon>Pristionchus</taxon>
    </lineage>
</organism>
<protein>
    <submittedName>
        <fullName evidence="1">Uncharacterized protein</fullName>
    </submittedName>
</protein>
<evidence type="ECO:0000313" key="2">
    <source>
        <dbReference type="Proteomes" id="UP001432027"/>
    </source>
</evidence>
<evidence type="ECO:0000313" key="1">
    <source>
        <dbReference type="EMBL" id="GMS91976.1"/>
    </source>
</evidence>
<dbReference type="AlphaFoldDB" id="A0AAV5T8S1"/>
<name>A0AAV5T8S1_9BILA</name>
<proteinExistence type="predicted"/>
<sequence length="82" mass="8856">QELTRMPITEAVTIIDPAMIRNIGIIGCSGQLSTLHTPNPIKETEMVFEKTRIAMAMTMPAGVQGDVLCSLFSVTKSTCTSK</sequence>
<accession>A0AAV5T8S1</accession>
<reference evidence="1" key="1">
    <citation type="submission" date="2023-10" db="EMBL/GenBank/DDBJ databases">
        <title>Genome assembly of Pristionchus species.</title>
        <authorList>
            <person name="Yoshida K."/>
            <person name="Sommer R.J."/>
        </authorList>
    </citation>
    <scope>NUCLEOTIDE SEQUENCE</scope>
    <source>
        <strain evidence="1">RS0144</strain>
    </source>
</reference>
<dbReference type="EMBL" id="BTSX01000004">
    <property type="protein sequence ID" value="GMS91976.1"/>
    <property type="molecule type" value="Genomic_DNA"/>
</dbReference>
<dbReference type="Proteomes" id="UP001432027">
    <property type="component" value="Unassembled WGS sequence"/>
</dbReference>
<keyword evidence="2" id="KW-1185">Reference proteome</keyword>
<gene>
    <name evidence="1" type="ORF">PENTCL1PPCAC_14151</name>
</gene>
<feature type="non-terminal residue" evidence="1">
    <location>
        <position position="1"/>
    </location>
</feature>
<comment type="caution">
    <text evidence="1">The sequence shown here is derived from an EMBL/GenBank/DDBJ whole genome shotgun (WGS) entry which is preliminary data.</text>
</comment>